<keyword evidence="2" id="KW-0597">Phosphoprotein</keyword>
<evidence type="ECO:0000313" key="6">
    <source>
        <dbReference type="EMBL" id="MDV6286504.1"/>
    </source>
</evidence>
<protein>
    <submittedName>
        <fullName evidence="6">Winged helix-turn-helix domain-containing protein</fullName>
    </submittedName>
</protein>
<evidence type="ECO:0000259" key="4">
    <source>
        <dbReference type="PROSITE" id="PS50110"/>
    </source>
</evidence>
<proteinExistence type="predicted"/>
<feature type="domain" description="OmpR/PhoB-type" evidence="5">
    <location>
        <begin position="126"/>
        <end position="225"/>
    </location>
</feature>
<dbReference type="PROSITE" id="PS51755">
    <property type="entry name" value="OMPR_PHOB"/>
    <property type="match status" value="1"/>
</dbReference>
<evidence type="ECO:0000256" key="2">
    <source>
        <dbReference type="PROSITE-ProRule" id="PRU00169"/>
    </source>
</evidence>
<keyword evidence="1 3" id="KW-0238">DNA-binding</keyword>
<dbReference type="EMBL" id="JAWLKA010000039">
    <property type="protein sequence ID" value="MDV6286504.1"/>
    <property type="molecule type" value="Genomic_DNA"/>
</dbReference>
<dbReference type="Pfam" id="PF00072">
    <property type="entry name" value="Response_reg"/>
    <property type="match status" value="1"/>
</dbReference>
<dbReference type="SMART" id="SM00862">
    <property type="entry name" value="Trans_reg_C"/>
    <property type="match status" value="1"/>
</dbReference>
<organism evidence="6 7">
    <name type="scientific">Rhodococcus jostii</name>
    <dbReference type="NCBI Taxonomy" id="132919"/>
    <lineage>
        <taxon>Bacteria</taxon>
        <taxon>Bacillati</taxon>
        <taxon>Actinomycetota</taxon>
        <taxon>Actinomycetes</taxon>
        <taxon>Mycobacteriales</taxon>
        <taxon>Nocardiaceae</taxon>
        <taxon>Rhodococcus</taxon>
    </lineage>
</organism>
<dbReference type="PANTHER" id="PTHR48111">
    <property type="entry name" value="REGULATOR OF RPOS"/>
    <property type="match status" value="1"/>
</dbReference>
<gene>
    <name evidence="6" type="ORF">R3Q59_39155</name>
</gene>
<dbReference type="PANTHER" id="PTHR48111:SF50">
    <property type="entry name" value="KDP OPERON TRANSCRIPTIONAL REGULATORY PROTEIN KDPE"/>
    <property type="match status" value="1"/>
</dbReference>
<dbReference type="Gene3D" id="3.40.50.2300">
    <property type="match status" value="1"/>
</dbReference>
<feature type="DNA-binding region" description="OmpR/PhoB-type" evidence="3">
    <location>
        <begin position="126"/>
        <end position="225"/>
    </location>
</feature>
<dbReference type="CDD" id="cd00383">
    <property type="entry name" value="trans_reg_C"/>
    <property type="match status" value="1"/>
</dbReference>
<dbReference type="PROSITE" id="PS50110">
    <property type="entry name" value="RESPONSE_REGULATORY"/>
    <property type="match status" value="1"/>
</dbReference>
<evidence type="ECO:0000313" key="7">
    <source>
        <dbReference type="Proteomes" id="UP001185737"/>
    </source>
</evidence>
<dbReference type="InterPro" id="IPR036388">
    <property type="entry name" value="WH-like_DNA-bd_sf"/>
</dbReference>
<dbReference type="InterPro" id="IPR001867">
    <property type="entry name" value="OmpR/PhoB-type_DNA-bd"/>
</dbReference>
<dbReference type="InterPro" id="IPR001789">
    <property type="entry name" value="Sig_transdc_resp-reg_receiver"/>
</dbReference>
<sequence>MSTIVAIGAKSEFLRYLHESLGDLGHTLVLSAPGENARRAVAAQHPEVILLDWMSVDRAAMGQLEQLRAWTEAPVVVLSDDDEVSAMVMAFDHGAYDYMIKPCAIDELAARVRAAQRRRAPRRTCSHVVETASFSVDLGTRSVTKNGREVRLTATEWKLLEVLIRQRGVTVSWRTLLCAVWGPTYANEVHYVRIYLHRLRQKLERDPYRPRHLLTQSRRGYRFEL</sequence>
<evidence type="ECO:0000259" key="5">
    <source>
        <dbReference type="PROSITE" id="PS51755"/>
    </source>
</evidence>
<comment type="caution">
    <text evidence="6">The sequence shown here is derived from an EMBL/GenBank/DDBJ whole genome shotgun (WGS) entry which is preliminary data.</text>
</comment>
<dbReference type="SUPFAM" id="SSF52172">
    <property type="entry name" value="CheY-like"/>
    <property type="match status" value="1"/>
</dbReference>
<dbReference type="SMART" id="SM00448">
    <property type="entry name" value="REC"/>
    <property type="match status" value="1"/>
</dbReference>
<dbReference type="InterPro" id="IPR039420">
    <property type="entry name" value="WalR-like"/>
</dbReference>
<name>A0ABU4CSD9_RHOJO</name>
<dbReference type="Gene3D" id="1.10.10.10">
    <property type="entry name" value="Winged helix-like DNA-binding domain superfamily/Winged helix DNA-binding domain"/>
    <property type="match status" value="1"/>
</dbReference>
<feature type="modified residue" description="4-aspartylphosphate" evidence="2">
    <location>
        <position position="52"/>
    </location>
</feature>
<accession>A0ABU4CSD9</accession>
<dbReference type="RefSeq" id="WP_317571538.1">
    <property type="nucleotide sequence ID" value="NZ_JAWLKA010000039.1"/>
</dbReference>
<dbReference type="Proteomes" id="UP001185737">
    <property type="component" value="Unassembled WGS sequence"/>
</dbReference>
<reference evidence="6 7" key="1">
    <citation type="submission" date="2023-10" db="EMBL/GenBank/DDBJ databases">
        <title>Development of a sustainable strategy for remediation of hydrocarbon-contaminated territories based on the waste exchange concept.</title>
        <authorList>
            <person name="Krivoruchko A."/>
        </authorList>
    </citation>
    <scope>NUCLEOTIDE SEQUENCE [LARGE SCALE GENOMIC DNA]</scope>
    <source>
        <strain evidence="6 7">IEGM 60</strain>
    </source>
</reference>
<dbReference type="InterPro" id="IPR011006">
    <property type="entry name" value="CheY-like_superfamily"/>
</dbReference>
<evidence type="ECO:0000256" key="1">
    <source>
        <dbReference type="ARBA" id="ARBA00023125"/>
    </source>
</evidence>
<dbReference type="Pfam" id="PF00486">
    <property type="entry name" value="Trans_reg_C"/>
    <property type="match status" value="1"/>
</dbReference>
<feature type="domain" description="Response regulatory" evidence="4">
    <location>
        <begin position="3"/>
        <end position="116"/>
    </location>
</feature>
<keyword evidence="7" id="KW-1185">Reference proteome</keyword>
<evidence type="ECO:0000256" key="3">
    <source>
        <dbReference type="PROSITE-ProRule" id="PRU01091"/>
    </source>
</evidence>